<proteinExistence type="predicted"/>
<name>A0ABY7NGV4_9SPHN</name>
<organism evidence="1 2">
    <name type="scientific">Sphingomonas abietis</name>
    <dbReference type="NCBI Taxonomy" id="3012344"/>
    <lineage>
        <taxon>Bacteria</taxon>
        <taxon>Pseudomonadati</taxon>
        <taxon>Pseudomonadota</taxon>
        <taxon>Alphaproteobacteria</taxon>
        <taxon>Sphingomonadales</taxon>
        <taxon>Sphingomonadaceae</taxon>
        <taxon>Sphingomonas</taxon>
    </lineage>
</organism>
<dbReference type="Proteomes" id="UP001210865">
    <property type="component" value="Chromosome"/>
</dbReference>
<keyword evidence="2" id="KW-1185">Reference proteome</keyword>
<dbReference type="InterPro" id="IPR052517">
    <property type="entry name" value="GlcG_carb_metab_protein"/>
</dbReference>
<reference evidence="1 2" key="1">
    <citation type="submission" date="2022-12" db="EMBL/GenBank/DDBJ databases">
        <title>Sphingomonas abieness sp. nov., an endophytic bacterium isolated from Abies koreana.</title>
        <authorList>
            <person name="Jiang L."/>
            <person name="Lee J."/>
        </authorList>
    </citation>
    <scope>NUCLEOTIDE SEQUENCE [LARGE SCALE GENOMIC DNA]</scope>
    <source>
        <strain evidence="2">PAMB 00755</strain>
    </source>
</reference>
<accession>A0ABY7NGV4</accession>
<evidence type="ECO:0000313" key="2">
    <source>
        <dbReference type="Proteomes" id="UP001210865"/>
    </source>
</evidence>
<evidence type="ECO:0000313" key="1">
    <source>
        <dbReference type="EMBL" id="WBO20753.1"/>
    </source>
</evidence>
<dbReference type="RefSeq" id="WP_270075403.1">
    <property type="nucleotide sequence ID" value="NZ_CP115174.1"/>
</dbReference>
<gene>
    <name evidence="1" type="ORF">PBT88_11060</name>
</gene>
<dbReference type="PANTHER" id="PTHR34309">
    <property type="entry name" value="SLR1406 PROTEIN"/>
    <property type="match status" value="1"/>
</dbReference>
<dbReference type="SUPFAM" id="SSF143744">
    <property type="entry name" value="GlcG-like"/>
    <property type="match status" value="1"/>
</dbReference>
<dbReference type="PANTHER" id="PTHR34309:SF1">
    <property type="entry name" value="PROTEIN GLCG"/>
    <property type="match status" value="1"/>
</dbReference>
<dbReference type="InterPro" id="IPR038084">
    <property type="entry name" value="PduO/GlcC-like_sf"/>
</dbReference>
<protein>
    <submittedName>
        <fullName evidence="1">Heme-binding protein</fullName>
    </submittedName>
</protein>
<dbReference type="Pfam" id="PF03928">
    <property type="entry name" value="HbpS-like"/>
    <property type="match status" value="1"/>
</dbReference>
<dbReference type="Gene3D" id="3.30.450.150">
    <property type="entry name" value="Haem-degrading domain"/>
    <property type="match status" value="1"/>
</dbReference>
<dbReference type="InterPro" id="IPR005624">
    <property type="entry name" value="PduO/GlcC-like"/>
</dbReference>
<dbReference type="EMBL" id="CP115174">
    <property type="protein sequence ID" value="WBO20753.1"/>
    <property type="molecule type" value="Genomic_DNA"/>
</dbReference>
<sequence>MITKTVLDAADAAAITAACQLEAQKNGWAMSVAVVDDAGRLLSLVRSDGAGYATADVALRKAETSAMNRAPSAAAEKLAADRPTMLALTDRLPLQGALPAMKDGRCAGAVGVSGGLSPQYEQVAAAGLAAIGL</sequence>